<dbReference type="Proteomes" id="UP001454036">
    <property type="component" value="Unassembled WGS sequence"/>
</dbReference>
<dbReference type="InterPro" id="IPR043502">
    <property type="entry name" value="DNA/RNA_pol_sf"/>
</dbReference>
<evidence type="ECO:0000256" key="1">
    <source>
        <dbReference type="SAM" id="MobiDB-lite"/>
    </source>
</evidence>
<keyword evidence="2" id="KW-0812">Transmembrane</keyword>
<dbReference type="InterPro" id="IPR036397">
    <property type="entry name" value="RNaseH_sf"/>
</dbReference>
<accession>A0AAV3P0U2</accession>
<sequence length="394" mass="44147">MTKKSEVHDIFTQFRALVENYFNTKIKTLKTDWGGEYINLPLLGIQHQVSCLHTLEQNGFAKRRHRQIVETGLTLLANSSMFLKYRDDAFVSAVDVNNAFLHGILSEQVYMKQPPGFKSSTSPSDVCTCNGAIQNVIDQLHVEFALNDMGHVHYFLGIEVNIFSSDMHLNQSKYIAEILTKSNMEGAKLLSNPISSTGPISVSTGDPFSDHTLYRSIVGALQYLTIRRPDISFAVNRACQFMHNPTEAYWQAVKCILRYLKGSITHGLLIQPLSSFHLSAYAYFDWAGCPDTRRSTNHFFVFLWVRLSLAGAPRNRRWWQVVPASPTVTPSSAQVNPQNATQNAEQTANGDQTAPPINGSTPELASSASGSSNPQFEHNPKYTLWIRQDQLMLS</sequence>
<dbReference type="AlphaFoldDB" id="A0AAV3P0U2"/>
<keyword evidence="2" id="KW-0675">Receptor</keyword>
<keyword evidence="2" id="KW-0472">Membrane</keyword>
<dbReference type="Gene3D" id="3.30.420.10">
    <property type="entry name" value="Ribonuclease H-like superfamily/Ribonuclease H"/>
    <property type="match status" value="1"/>
</dbReference>
<comment type="caution">
    <text evidence="2">The sequence shown here is derived from an EMBL/GenBank/DDBJ whole genome shotgun (WGS) entry which is preliminary data.</text>
</comment>
<keyword evidence="3" id="KW-1185">Reference proteome</keyword>
<gene>
    <name evidence="2" type="ORF">LIER_05176</name>
</gene>
<evidence type="ECO:0000313" key="2">
    <source>
        <dbReference type="EMBL" id="GAA0144838.1"/>
    </source>
</evidence>
<dbReference type="GO" id="GO:0003676">
    <property type="term" value="F:nucleic acid binding"/>
    <property type="evidence" value="ECO:0007669"/>
    <property type="project" value="InterPro"/>
</dbReference>
<organism evidence="2 3">
    <name type="scientific">Lithospermum erythrorhizon</name>
    <name type="common">Purple gromwell</name>
    <name type="synonym">Lithospermum officinale var. erythrorhizon</name>
    <dbReference type="NCBI Taxonomy" id="34254"/>
    <lineage>
        <taxon>Eukaryota</taxon>
        <taxon>Viridiplantae</taxon>
        <taxon>Streptophyta</taxon>
        <taxon>Embryophyta</taxon>
        <taxon>Tracheophyta</taxon>
        <taxon>Spermatophyta</taxon>
        <taxon>Magnoliopsida</taxon>
        <taxon>eudicotyledons</taxon>
        <taxon>Gunneridae</taxon>
        <taxon>Pentapetalae</taxon>
        <taxon>asterids</taxon>
        <taxon>lamiids</taxon>
        <taxon>Boraginales</taxon>
        <taxon>Boraginaceae</taxon>
        <taxon>Boraginoideae</taxon>
        <taxon>Lithospermeae</taxon>
        <taxon>Lithospermum</taxon>
    </lineage>
</organism>
<dbReference type="EMBL" id="BAABME010000702">
    <property type="protein sequence ID" value="GAA0144838.1"/>
    <property type="molecule type" value="Genomic_DNA"/>
</dbReference>
<dbReference type="SUPFAM" id="SSF53098">
    <property type="entry name" value="Ribonuclease H-like"/>
    <property type="match status" value="1"/>
</dbReference>
<proteinExistence type="predicted"/>
<feature type="region of interest" description="Disordered" evidence="1">
    <location>
        <begin position="328"/>
        <end position="378"/>
    </location>
</feature>
<dbReference type="SUPFAM" id="SSF56672">
    <property type="entry name" value="DNA/RNA polymerases"/>
    <property type="match status" value="1"/>
</dbReference>
<protein>
    <submittedName>
        <fullName evidence="2">Transmembrane signal receptor</fullName>
    </submittedName>
</protein>
<dbReference type="PANTHER" id="PTHR11439:SF455">
    <property type="entry name" value="RLK (RECEPTOR-LIKE PROTEIN KINASE) 8, PUTATIVE-RELATED"/>
    <property type="match status" value="1"/>
</dbReference>
<evidence type="ECO:0000313" key="3">
    <source>
        <dbReference type="Proteomes" id="UP001454036"/>
    </source>
</evidence>
<name>A0AAV3P0U2_LITER</name>
<feature type="compositionally biased region" description="Polar residues" evidence="1">
    <location>
        <begin position="358"/>
        <end position="376"/>
    </location>
</feature>
<dbReference type="PANTHER" id="PTHR11439">
    <property type="entry name" value="GAG-POL-RELATED RETROTRANSPOSON"/>
    <property type="match status" value="1"/>
</dbReference>
<reference evidence="2 3" key="1">
    <citation type="submission" date="2024-01" db="EMBL/GenBank/DDBJ databases">
        <title>The complete chloroplast genome sequence of Lithospermum erythrorhizon: insights into the phylogenetic relationship among Boraginaceae species and the maternal lineages of purple gromwells.</title>
        <authorList>
            <person name="Okada T."/>
            <person name="Watanabe K."/>
        </authorList>
    </citation>
    <scope>NUCLEOTIDE SEQUENCE [LARGE SCALE GENOMIC DNA]</scope>
</reference>
<dbReference type="InterPro" id="IPR012337">
    <property type="entry name" value="RNaseH-like_sf"/>
</dbReference>
<feature type="compositionally biased region" description="Polar residues" evidence="1">
    <location>
        <begin position="328"/>
        <end position="352"/>
    </location>
</feature>